<evidence type="ECO:0000313" key="2">
    <source>
        <dbReference type="EMBL" id="KIW10775.1"/>
    </source>
</evidence>
<dbReference type="HOGENOM" id="CLU_015771_1_1_1"/>
<dbReference type="EMBL" id="KN847499">
    <property type="protein sequence ID" value="KIW10775.1"/>
    <property type="molecule type" value="Genomic_DNA"/>
</dbReference>
<dbReference type="GeneID" id="27337157"/>
<dbReference type="RefSeq" id="XP_016230991.1">
    <property type="nucleotide sequence ID" value="XM_016384389.1"/>
</dbReference>
<feature type="compositionally biased region" description="Basic and acidic residues" evidence="1">
    <location>
        <begin position="30"/>
        <end position="40"/>
    </location>
</feature>
<feature type="compositionally biased region" description="Polar residues" evidence="1">
    <location>
        <begin position="16"/>
        <end position="29"/>
    </location>
</feature>
<protein>
    <submittedName>
        <fullName evidence="2">Uncharacterized protein</fullName>
    </submittedName>
</protein>
<dbReference type="VEuPathDB" id="FungiDB:PV08_10074"/>
<sequence>MSKSRRRPLAPATPNKHASTSPESDTSPPKTEDERSKHAVADSPAYSDVLILPDSALSTLQVSTHHDPFRTYPSDLPTEFVSRVLDQVKNFLGLMFPPEAGQTIHPLASTWLQMAFRDRGLFHASLFCQLTRNRIFYPSAVFLESRETMQCYTETIRGVHQKFLDSSMSCEDENILSVHSLTYHGDLRRHAPAIAPSQGPLTTLQLLHVYGGRLETVQVHLQGLAKMLTLRGGLNKLKLPGLAQTISFGDIVLSCQNLAPPMLPYVTIHDDIVSLLNSASRKTHPLVGLGRGFRVLPEILGHAHEDVSKLLVVLKWIIQYTFAVDDHVHARPESQIQRVLMDERNFVQHNLMQLMPDALPHGEEHPLCRLALLGTVVYSLLVVFPLPAVAAPFGRLSSDIIKQLCLPDVQACWNEAADLMLWVTVMGAVASIGTSDRPWYLATLDRLTRELDINSWHSMKENLKLFLWFEYTNDSDGMKLWRDIEESSVSRVSRDTTEVEFVKE</sequence>
<gene>
    <name evidence="2" type="ORF">PV08_10074</name>
</gene>
<dbReference type="Proteomes" id="UP000053328">
    <property type="component" value="Unassembled WGS sequence"/>
</dbReference>
<proteinExistence type="predicted"/>
<feature type="region of interest" description="Disordered" evidence="1">
    <location>
        <begin position="1"/>
        <end position="41"/>
    </location>
</feature>
<accession>A0A0D2AW97</accession>
<organism evidence="2 3">
    <name type="scientific">Exophiala spinifera</name>
    <dbReference type="NCBI Taxonomy" id="91928"/>
    <lineage>
        <taxon>Eukaryota</taxon>
        <taxon>Fungi</taxon>
        <taxon>Dikarya</taxon>
        <taxon>Ascomycota</taxon>
        <taxon>Pezizomycotina</taxon>
        <taxon>Eurotiomycetes</taxon>
        <taxon>Chaetothyriomycetidae</taxon>
        <taxon>Chaetothyriales</taxon>
        <taxon>Herpotrichiellaceae</taxon>
        <taxon>Exophiala</taxon>
    </lineage>
</organism>
<dbReference type="PANTHER" id="PTHR37540">
    <property type="entry name" value="TRANSCRIPTION FACTOR (ACR-2), PUTATIVE-RELATED-RELATED"/>
    <property type="match status" value="1"/>
</dbReference>
<reference evidence="2 3" key="1">
    <citation type="submission" date="2015-01" db="EMBL/GenBank/DDBJ databases">
        <title>The Genome Sequence of Exophiala spinifera CBS89968.</title>
        <authorList>
            <consortium name="The Broad Institute Genomics Platform"/>
            <person name="Cuomo C."/>
            <person name="de Hoog S."/>
            <person name="Gorbushina A."/>
            <person name="Stielow B."/>
            <person name="Teixiera M."/>
            <person name="Abouelleil A."/>
            <person name="Chapman S.B."/>
            <person name="Priest M."/>
            <person name="Young S.K."/>
            <person name="Wortman J."/>
            <person name="Nusbaum C."/>
            <person name="Birren B."/>
        </authorList>
    </citation>
    <scope>NUCLEOTIDE SEQUENCE [LARGE SCALE GENOMIC DNA]</scope>
    <source>
        <strain evidence="2 3">CBS 89968</strain>
    </source>
</reference>
<name>A0A0D2AW97_9EURO</name>
<evidence type="ECO:0000313" key="3">
    <source>
        <dbReference type="Proteomes" id="UP000053328"/>
    </source>
</evidence>
<dbReference type="AlphaFoldDB" id="A0A0D2AW97"/>
<keyword evidence="3" id="KW-1185">Reference proteome</keyword>
<evidence type="ECO:0000256" key="1">
    <source>
        <dbReference type="SAM" id="MobiDB-lite"/>
    </source>
</evidence>
<dbReference type="OrthoDB" id="3469466at2759"/>
<dbReference type="PANTHER" id="PTHR37540:SF5">
    <property type="entry name" value="TRANSCRIPTION FACTOR DOMAIN-CONTAINING PROTEIN"/>
    <property type="match status" value="1"/>
</dbReference>